<gene>
    <name evidence="1" type="ORF">AFUS01_LOCUS6802</name>
</gene>
<organism evidence="1 2">
    <name type="scientific">Allacma fusca</name>
    <dbReference type="NCBI Taxonomy" id="39272"/>
    <lineage>
        <taxon>Eukaryota</taxon>
        <taxon>Metazoa</taxon>
        <taxon>Ecdysozoa</taxon>
        <taxon>Arthropoda</taxon>
        <taxon>Hexapoda</taxon>
        <taxon>Collembola</taxon>
        <taxon>Symphypleona</taxon>
        <taxon>Sminthuridae</taxon>
        <taxon>Allacma</taxon>
    </lineage>
</organism>
<feature type="non-terminal residue" evidence="1">
    <location>
        <position position="1"/>
    </location>
</feature>
<sequence>KNLTFTRIMYQPSDYDPRIGLKLNELPDFESEYEFNTPWTLGFPGTLFFTPMKSGVVR</sequence>
<accession>A0A8J2JD21</accession>
<dbReference type="Proteomes" id="UP000708208">
    <property type="component" value="Unassembled WGS sequence"/>
</dbReference>
<reference evidence="1" key="1">
    <citation type="submission" date="2021-06" db="EMBL/GenBank/DDBJ databases">
        <authorList>
            <person name="Hodson N. C."/>
            <person name="Mongue J. A."/>
            <person name="Jaron S. K."/>
        </authorList>
    </citation>
    <scope>NUCLEOTIDE SEQUENCE</scope>
</reference>
<dbReference type="EMBL" id="CAJVCH010045047">
    <property type="protein sequence ID" value="CAG7717341.1"/>
    <property type="molecule type" value="Genomic_DNA"/>
</dbReference>
<keyword evidence="2" id="KW-1185">Reference proteome</keyword>
<evidence type="ECO:0000313" key="1">
    <source>
        <dbReference type="EMBL" id="CAG7717341.1"/>
    </source>
</evidence>
<proteinExistence type="predicted"/>
<evidence type="ECO:0000313" key="2">
    <source>
        <dbReference type="Proteomes" id="UP000708208"/>
    </source>
</evidence>
<comment type="caution">
    <text evidence="1">The sequence shown here is derived from an EMBL/GenBank/DDBJ whole genome shotgun (WGS) entry which is preliminary data.</text>
</comment>
<dbReference type="AlphaFoldDB" id="A0A8J2JD21"/>
<protein>
    <submittedName>
        <fullName evidence="1">Uncharacterized protein</fullName>
    </submittedName>
</protein>
<name>A0A8J2JD21_9HEXA</name>